<reference evidence="2" key="1">
    <citation type="submission" date="2018-11" db="EMBL/GenBank/DDBJ databases">
        <authorList>
            <person name="Alioto T."/>
            <person name="Alioto T."/>
        </authorList>
    </citation>
    <scope>NUCLEOTIDE SEQUENCE</scope>
</reference>
<sequence>MKYGRVLNVNYNLFGDIVKTDNISLSDPPTTSVILDMFWSKCLLCFIIVICICLDVIMSSPLRSYQDVLDQEDRKMVALAHIMRLAMALPDNGMFLDKRNAGTVDTLYNLPDLFTAGR</sequence>
<keyword evidence="1" id="KW-0472">Membrane</keyword>
<gene>
    <name evidence="2" type="ORF">MGAL_10B043046</name>
</gene>
<keyword evidence="1" id="KW-0812">Transmembrane</keyword>
<dbReference type="OrthoDB" id="6286564at2759"/>
<proteinExistence type="predicted"/>
<comment type="caution">
    <text evidence="2">The sequence shown here is derived from an EMBL/GenBank/DDBJ whole genome shotgun (WGS) entry which is preliminary data.</text>
</comment>
<dbReference type="AlphaFoldDB" id="A0A8B6G067"/>
<name>A0A8B6G067_MYTGA</name>
<accession>A0A8B6G067</accession>
<evidence type="ECO:0000313" key="3">
    <source>
        <dbReference type="Proteomes" id="UP000596742"/>
    </source>
</evidence>
<evidence type="ECO:0000313" key="2">
    <source>
        <dbReference type="EMBL" id="VDI56898.1"/>
    </source>
</evidence>
<keyword evidence="3" id="KW-1185">Reference proteome</keyword>
<organism evidence="2 3">
    <name type="scientific">Mytilus galloprovincialis</name>
    <name type="common">Mediterranean mussel</name>
    <dbReference type="NCBI Taxonomy" id="29158"/>
    <lineage>
        <taxon>Eukaryota</taxon>
        <taxon>Metazoa</taxon>
        <taxon>Spiralia</taxon>
        <taxon>Lophotrochozoa</taxon>
        <taxon>Mollusca</taxon>
        <taxon>Bivalvia</taxon>
        <taxon>Autobranchia</taxon>
        <taxon>Pteriomorphia</taxon>
        <taxon>Mytilida</taxon>
        <taxon>Mytiloidea</taxon>
        <taxon>Mytilidae</taxon>
        <taxon>Mytilinae</taxon>
        <taxon>Mytilus</taxon>
    </lineage>
</organism>
<dbReference type="Proteomes" id="UP000596742">
    <property type="component" value="Unassembled WGS sequence"/>
</dbReference>
<protein>
    <submittedName>
        <fullName evidence="2">Uncharacterized protein</fullName>
    </submittedName>
</protein>
<keyword evidence="1" id="KW-1133">Transmembrane helix</keyword>
<evidence type="ECO:0000256" key="1">
    <source>
        <dbReference type="SAM" id="Phobius"/>
    </source>
</evidence>
<dbReference type="EMBL" id="UYJE01007677">
    <property type="protein sequence ID" value="VDI56898.1"/>
    <property type="molecule type" value="Genomic_DNA"/>
</dbReference>
<feature type="transmembrane region" description="Helical" evidence="1">
    <location>
        <begin position="38"/>
        <end position="57"/>
    </location>
</feature>